<dbReference type="InterPro" id="IPR015943">
    <property type="entry name" value="WD40/YVTN_repeat-like_dom_sf"/>
</dbReference>
<dbReference type="SUPFAM" id="SSF50978">
    <property type="entry name" value="WD40 repeat-like"/>
    <property type="match status" value="1"/>
</dbReference>
<keyword evidence="2 6" id="KW-0853">WD repeat</keyword>
<feature type="compositionally biased region" description="Basic residues" evidence="7">
    <location>
        <begin position="251"/>
        <end position="266"/>
    </location>
</feature>
<dbReference type="InterPro" id="IPR036322">
    <property type="entry name" value="WD40_repeat_dom_sf"/>
</dbReference>
<dbReference type="InParanoid" id="A0A671TUB7"/>
<dbReference type="GO" id="GO:0000127">
    <property type="term" value="C:transcription factor TFIIIC complex"/>
    <property type="evidence" value="ECO:0007669"/>
    <property type="project" value="TreeGrafter"/>
</dbReference>
<dbReference type="InterPro" id="IPR001680">
    <property type="entry name" value="WD40_rpt"/>
</dbReference>
<feature type="region of interest" description="Disordered" evidence="7">
    <location>
        <begin position="1"/>
        <end position="207"/>
    </location>
</feature>
<sequence>MDPVDSEQGQEKLSEQCCDLTPTSRGRQRKKNPKYLDYETEDATNERSAQQKPQRKSSGGRGRGRAASKRTPAKSGKATDATEQAADGEIDASDKAPEESDEKISEETPKKAVRARKTPIKRTPARKTPAKKTPAKKATAADGDLPAEEDGVSNTLQQENGKPKRKYVRKVRPAQEVEPVREPPCKEAEGEPEEEIQPGGRRRRGAAKAALKYLQILAKEVFSHPGDESGSQPRADSDVTRTEAVSTMGRKSLKGSKGRKGKKRKRAGSDGDNTDDGDFVPGDEDEAEEMEDDDDEEGEAEAEDSDSEYKTRGNPAAYHFNRSWSGPNSKTPNGLNTNLMKIVWETAETNKKFREEHLSSWVFPAWVPSTSDWHPVPQSDVEKYLPQELQSVAFRVSRHGLSKEETPLQRLDRLTAGPAHLDRWDTVLYAGGPVWALEWCPTPDGAPASQYIALACHRGMDDQHYVNKTYSGPGLVQLWDVSKLEYNSRPDSQPALAYGLAQDKGFIWHLKWCPAGGWEPPSCGRKEPFLPRLGLLAVATSTSVVTIYSLPHPDALLSKNKKDNTAGQQLPIYQAAGVLKLKLGSFKAPRHERSGQVLSMDWLPTKPHDIMAIGFYDGSVGLWDLCSKSALLRVREPDRSLSLLPYRCFLAHDNAVRAVTFCPASRFLLATAGEDRFVKTWDLRRLYRPVTVLKRYLTNEIHWPLNAPGVMMAQENAYAAIGSHGVHYFDHVMRSIFAVPRTGTLWSISYSDWLNCVLTSDSLGEVIFSVLPHIAYTPQYIKRTLERRFPVYLTSLVPYVTTKEENQEVGGAEEEQEGDADEEQDGGETQGAEAGSEGGNENSNENGRNGGRGRKDRAPPLRFQTYKEAVKKYSLLLMDNDLDTFTGSEKRAVWKRMRDTEVKAKLNMDEMPLAALHKVRFNPNMNCYTWVASAGQAGLVRLNCLRSMISPQFQKIITKNQAQFNALYTSEDPGEEVQTVTDAL</sequence>
<evidence type="ECO:0000256" key="4">
    <source>
        <dbReference type="ARBA" id="ARBA00023163"/>
    </source>
</evidence>
<feature type="compositionally biased region" description="Low complexity" evidence="7">
    <location>
        <begin position="830"/>
        <end position="847"/>
    </location>
</feature>
<evidence type="ECO:0000256" key="6">
    <source>
        <dbReference type="PROSITE-ProRule" id="PRU00221"/>
    </source>
</evidence>
<comment type="subcellular location">
    <subcellularLocation>
        <location evidence="1">Nucleus</location>
    </subcellularLocation>
</comment>
<evidence type="ECO:0000256" key="3">
    <source>
        <dbReference type="ARBA" id="ARBA00022737"/>
    </source>
</evidence>
<dbReference type="InterPro" id="IPR019775">
    <property type="entry name" value="WD40_repeat_CS"/>
</dbReference>
<gene>
    <name evidence="8" type="primary">gtf3c2</name>
</gene>
<dbReference type="GeneID" id="115574639"/>
<accession>A0A671TUB7</accession>
<dbReference type="GO" id="GO:0006383">
    <property type="term" value="P:transcription by RNA polymerase III"/>
    <property type="evidence" value="ECO:0007669"/>
    <property type="project" value="TreeGrafter"/>
</dbReference>
<feature type="compositionally biased region" description="Acidic residues" evidence="7">
    <location>
        <begin position="272"/>
        <end position="306"/>
    </location>
</feature>
<dbReference type="Gene3D" id="2.130.10.10">
    <property type="entry name" value="YVTN repeat-like/Quinoprotein amine dehydrogenase"/>
    <property type="match status" value="1"/>
</dbReference>
<reference evidence="8" key="1">
    <citation type="submission" date="2021-04" db="EMBL/GenBank/DDBJ databases">
        <authorList>
            <consortium name="Wellcome Sanger Institute Data Sharing"/>
        </authorList>
    </citation>
    <scope>NUCLEOTIDE SEQUENCE [LARGE SCALE GENOMIC DNA]</scope>
</reference>
<dbReference type="SMART" id="SM00320">
    <property type="entry name" value="WD40"/>
    <property type="match status" value="3"/>
</dbReference>
<keyword evidence="5" id="KW-0539">Nucleus</keyword>
<dbReference type="AlphaFoldDB" id="A0A671TUB7"/>
<feature type="compositionally biased region" description="Acidic residues" evidence="7">
    <location>
        <begin position="811"/>
        <end position="826"/>
    </location>
</feature>
<dbReference type="Ensembl" id="ENSSAUT00010005968.1">
    <property type="protein sequence ID" value="ENSSAUP00010005553.1"/>
    <property type="gene ID" value="ENSSAUG00010002802.1"/>
</dbReference>
<dbReference type="GO" id="GO:0005634">
    <property type="term" value="C:nucleus"/>
    <property type="evidence" value="ECO:0007669"/>
    <property type="project" value="UniProtKB-SubCell"/>
</dbReference>
<dbReference type="GeneTree" id="ENSGT00390000018632"/>
<dbReference type="PROSITE" id="PS50294">
    <property type="entry name" value="WD_REPEATS_REGION"/>
    <property type="match status" value="1"/>
</dbReference>
<reference evidence="8" key="3">
    <citation type="submission" date="2025-09" db="UniProtKB">
        <authorList>
            <consortium name="Ensembl"/>
        </authorList>
    </citation>
    <scope>IDENTIFICATION</scope>
</reference>
<dbReference type="Pfam" id="PF00400">
    <property type="entry name" value="WD40"/>
    <property type="match status" value="1"/>
</dbReference>
<reference evidence="8" key="2">
    <citation type="submission" date="2025-08" db="UniProtKB">
        <authorList>
            <consortium name="Ensembl"/>
        </authorList>
    </citation>
    <scope>IDENTIFICATION</scope>
</reference>
<keyword evidence="3" id="KW-0677">Repeat</keyword>
<proteinExistence type="predicted"/>
<dbReference type="OrthoDB" id="4703at2759"/>
<evidence type="ECO:0000256" key="1">
    <source>
        <dbReference type="ARBA" id="ARBA00004123"/>
    </source>
</evidence>
<dbReference type="InterPro" id="IPR052416">
    <property type="entry name" value="GTF3C_component"/>
</dbReference>
<feature type="region of interest" description="Disordered" evidence="7">
    <location>
        <begin position="804"/>
        <end position="861"/>
    </location>
</feature>
<feature type="region of interest" description="Disordered" evidence="7">
    <location>
        <begin position="223"/>
        <end position="335"/>
    </location>
</feature>
<feature type="compositionally biased region" description="Polar residues" evidence="7">
    <location>
        <begin position="322"/>
        <end position="335"/>
    </location>
</feature>
<evidence type="ECO:0000256" key="2">
    <source>
        <dbReference type="ARBA" id="ARBA00022574"/>
    </source>
</evidence>
<dbReference type="Proteomes" id="UP000472265">
    <property type="component" value="Chromosome 22"/>
</dbReference>
<dbReference type="CTD" id="2976"/>
<name>A0A671TUB7_SPAAU</name>
<feature type="compositionally biased region" description="Basic residues" evidence="7">
    <location>
        <begin position="62"/>
        <end position="72"/>
    </location>
</feature>
<evidence type="ECO:0000256" key="7">
    <source>
        <dbReference type="SAM" id="MobiDB-lite"/>
    </source>
</evidence>
<feature type="compositionally biased region" description="Basic residues" evidence="7">
    <location>
        <begin position="111"/>
        <end position="135"/>
    </location>
</feature>
<evidence type="ECO:0000313" key="9">
    <source>
        <dbReference type="Proteomes" id="UP000472265"/>
    </source>
</evidence>
<organism evidence="8 9">
    <name type="scientific">Sparus aurata</name>
    <name type="common">Gilthead sea bream</name>
    <dbReference type="NCBI Taxonomy" id="8175"/>
    <lineage>
        <taxon>Eukaryota</taxon>
        <taxon>Metazoa</taxon>
        <taxon>Chordata</taxon>
        <taxon>Craniata</taxon>
        <taxon>Vertebrata</taxon>
        <taxon>Euteleostomi</taxon>
        <taxon>Actinopterygii</taxon>
        <taxon>Neopterygii</taxon>
        <taxon>Teleostei</taxon>
        <taxon>Neoteleostei</taxon>
        <taxon>Acanthomorphata</taxon>
        <taxon>Eupercaria</taxon>
        <taxon>Spariformes</taxon>
        <taxon>Sparidae</taxon>
        <taxon>Sparus</taxon>
    </lineage>
</organism>
<dbReference type="PROSITE" id="PS50082">
    <property type="entry name" value="WD_REPEATS_2"/>
    <property type="match status" value="1"/>
</dbReference>
<evidence type="ECO:0000256" key="5">
    <source>
        <dbReference type="ARBA" id="ARBA00023242"/>
    </source>
</evidence>
<evidence type="ECO:0000313" key="8">
    <source>
        <dbReference type="Ensembl" id="ENSSAUP00010005553.1"/>
    </source>
</evidence>
<dbReference type="FunCoup" id="A0A671TUB7">
    <property type="interactions" value="552"/>
</dbReference>
<dbReference type="PROSITE" id="PS00678">
    <property type="entry name" value="WD_REPEATS_1"/>
    <property type="match status" value="1"/>
</dbReference>
<dbReference type="PANTHER" id="PTHR15052:SF2">
    <property type="entry name" value="GENERAL TRANSCRIPTION FACTOR 3C POLYPEPTIDE 2"/>
    <property type="match status" value="1"/>
</dbReference>
<dbReference type="RefSeq" id="XP_030262154.1">
    <property type="nucleotide sequence ID" value="XM_030406294.1"/>
</dbReference>
<dbReference type="PANTHER" id="PTHR15052">
    <property type="entry name" value="RNA POLYMERASE III TRANSCRIPTION INITIATION FACTOR COMPLEX SUBUNIT"/>
    <property type="match status" value="1"/>
</dbReference>
<keyword evidence="4" id="KW-0804">Transcription</keyword>
<feature type="compositionally biased region" description="Basic residues" evidence="7">
    <location>
        <begin position="163"/>
        <end position="172"/>
    </location>
</feature>
<feature type="compositionally biased region" description="Basic and acidic residues" evidence="7">
    <location>
        <begin position="92"/>
        <end position="110"/>
    </location>
</feature>
<keyword evidence="9" id="KW-1185">Reference proteome</keyword>
<dbReference type="OMA" id="GFIWQLK"/>
<protein>
    <submittedName>
        <fullName evidence="8">General transcription factor IIIC, polypeptide 2, beta</fullName>
    </submittedName>
</protein>
<feature type="compositionally biased region" description="Basic and acidic residues" evidence="7">
    <location>
        <begin position="173"/>
        <end position="189"/>
    </location>
</feature>
<feature type="repeat" description="WD" evidence="6">
    <location>
        <begin position="649"/>
        <end position="684"/>
    </location>
</feature>